<organism evidence="2 3">
    <name type="scientific">Linum tenue</name>
    <dbReference type="NCBI Taxonomy" id="586396"/>
    <lineage>
        <taxon>Eukaryota</taxon>
        <taxon>Viridiplantae</taxon>
        <taxon>Streptophyta</taxon>
        <taxon>Embryophyta</taxon>
        <taxon>Tracheophyta</taxon>
        <taxon>Spermatophyta</taxon>
        <taxon>Magnoliopsida</taxon>
        <taxon>eudicotyledons</taxon>
        <taxon>Gunneridae</taxon>
        <taxon>Pentapetalae</taxon>
        <taxon>rosids</taxon>
        <taxon>fabids</taxon>
        <taxon>Malpighiales</taxon>
        <taxon>Linaceae</taxon>
        <taxon>Linum</taxon>
    </lineage>
</organism>
<evidence type="ECO:0000313" key="2">
    <source>
        <dbReference type="EMBL" id="CAI0415222.1"/>
    </source>
</evidence>
<keyword evidence="1" id="KW-1133">Transmembrane helix</keyword>
<keyword evidence="1" id="KW-0812">Transmembrane</keyword>
<name>A0AAV0JZB1_9ROSI</name>
<evidence type="ECO:0000256" key="1">
    <source>
        <dbReference type="SAM" id="Phobius"/>
    </source>
</evidence>
<reference evidence="2" key="1">
    <citation type="submission" date="2022-08" db="EMBL/GenBank/DDBJ databases">
        <authorList>
            <person name="Gutierrez-Valencia J."/>
        </authorList>
    </citation>
    <scope>NUCLEOTIDE SEQUENCE</scope>
</reference>
<keyword evidence="1" id="KW-0472">Membrane</keyword>
<protein>
    <submittedName>
        <fullName evidence="2">Uncharacterized protein</fullName>
    </submittedName>
</protein>
<dbReference type="EMBL" id="CAMGYJ010000005">
    <property type="protein sequence ID" value="CAI0415222.1"/>
    <property type="molecule type" value="Genomic_DNA"/>
</dbReference>
<feature type="transmembrane region" description="Helical" evidence="1">
    <location>
        <begin position="6"/>
        <end position="21"/>
    </location>
</feature>
<sequence>MPSLLQLRYVFGFIPFHWLIIRGRELKWFFKPLCSLQ</sequence>
<dbReference type="Proteomes" id="UP001154282">
    <property type="component" value="Unassembled WGS sequence"/>
</dbReference>
<gene>
    <name evidence="2" type="ORF">LITE_LOCUS16548</name>
</gene>
<evidence type="ECO:0000313" key="3">
    <source>
        <dbReference type="Proteomes" id="UP001154282"/>
    </source>
</evidence>
<feature type="non-terminal residue" evidence="2">
    <location>
        <position position="37"/>
    </location>
</feature>
<keyword evidence="3" id="KW-1185">Reference proteome</keyword>
<proteinExistence type="predicted"/>
<dbReference type="AlphaFoldDB" id="A0AAV0JZB1"/>
<comment type="caution">
    <text evidence="2">The sequence shown here is derived from an EMBL/GenBank/DDBJ whole genome shotgun (WGS) entry which is preliminary data.</text>
</comment>
<accession>A0AAV0JZB1</accession>